<keyword evidence="7 9" id="KW-0520">NAD</keyword>
<dbReference type="PANTHER" id="PTHR43725:SF47">
    <property type="entry name" value="UDP-GLUCOSE 4-EPIMERASE"/>
    <property type="match status" value="1"/>
</dbReference>
<dbReference type="PRINTS" id="PR01713">
    <property type="entry name" value="NUCEPIMERASE"/>
</dbReference>
<dbReference type="EC" id="5.1.3.2" evidence="5 9"/>
<dbReference type="Gene3D" id="3.40.50.720">
    <property type="entry name" value="NAD(P)-binding Rossmann-like Domain"/>
    <property type="match status" value="1"/>
</dbReference>
<reference evidence="11 12" key="1">
    <citation type="submission" date="2021-03" db="EMBL/GenBank/DDBJ databases">
        <title>Fibrella sp. HMF5036 genome sequencing and assembly.</title>
        <authorList>
            <person name="Kang H."/>
            <person name="Kim H."/>
            <person name="Bae S."/>
            <person name="Joh K."/>
        </authorList>
    </citation>
    <scope>NUCLEOTIDE SEQUENCE [LARGE SCALE GENOMIC DNA]</scope>
    <source>
        <strain evidence="11 12">HMF5036</strain>
    </source>
</reference>
<dbReference type="NCBIfam" id="TIGR01179">
    <property type="entry name" value="galE"/>
    <property type="match status" value="1"/>
</dbReference>
<organism evidence="11 12">
    <name type="scientific">Fibrella aquatilis</name>
    <dbReference type="NCBI Taxonomy" id="2817059"/>
    <lineage>
        <taxon>Bacteria</taxon>
        <taxon>Pseudomonadati</taxon>
        <taxon>Bacteroidota</taxon>
        <taxon>Cytophagia</taxon>
        <taxon>Cytophagales</taxon>
        <taxon>Spirosomataceae</taxon>
        <taxon>Fibrella</taxon>
    </lineage>
</organism>
<dbReference type="RefSeq" id="WP_207337975.1">
    <property type="nucleotide sequence ID" value="NZ_JAFMYU010000025.1"/>
</dbReference>
<evidence type="ECO:0000259" key="10">
    <source>
        <dbReference type="Pfam" id="PF16363"/>
    </source>
</evidence>
<dbReference type="GO" id="GO:0005829">
    <property type="term" value="C:cytosol"/>
    <property type="evidence" value="ECO:0007669"/>
    <property type="project" value="TreeGrafter"/>
</dbReference>
<dbReference type="Proteomes" id="UP000664795">
    <property type="component" value="Unassembled WGS sequence"/>
</dbReference>
<protein>
    <recommendedName>
        <fullName evidence="6 9">UDP-glucose 4-epimerase</fullName>
        <ecNumber evidence="5 9">5.1.3.2</ecNumber>
    </recommendedName>
</protein>
<dbReference type="CDD" id="cd05247">
    <property type="entry name" value="UDP_G4E_1_SDR_e"/>
    <property type="match status" value="1"/>
</dbReference>
<dbReference type="Pfam" id="PF16363">
    <property type="entry name" value="GDP_Man_Dehyd"/>
    <property type="match status" value="1"/>
</dbReference>
<evidence type="ECO:0000256" key="7">
    <source>
        <dbReference type="ARBA" id="ARBA00023027"/>
    </source>
</evidence>
<accession>A0A939G879</accession>
<feature type="domain" description="NAD(P)-binding" evidence="10">
    <location>
        <begin position="12"/>
        <end position="334"/>
    </location>
</feature>
<keyword evidence="8 9" id="KW-0413">Isomerase</keyword>
<comment type="pathway">
    <text evidence="3 9">Carbohydrate metabolism; galactose metabolism.</text>
</comment>
<evidence type="ECO:0000256" key="9">
    <source>
        <dbReference type="RuleBase" id="RU366046"/>
    </source>
</evidence>
<dbReference type="SUPFAM" id="SSF51735">
    <property type="entry name" value="NAD(P)-binding Rossmann-fold domains"/>
    <property type="match status" value="1"/>
</dbReference>
<evidence type="ECO:0000256" key="3">
    <source>
        <dbReference type="ARBA" id="ARBA00004947"/>
    </source>
</evidence>
<evidence type="ECO:0000313" key="12">
    <source>
        <dbReference type="Proteomes" id="UP000664795"/>
    </source>
</evidence>
<comment type="similarity">
    <text evidence="4 9">Belongs to the NAD(P)-dependent epimerase/dehydratase family.</text>
</comment>
<evidence type="ECO:0000313" key="11">
    <source>
        <dbReference type="EMBL" id="MBO0934009.1"/>
    </source>
</evidence>
<evidence type="ECO:0000256" key="2">
    <source>
        <dbReference type="ARBA" id="ARBA00001911"/>
    </source>
</evidence>
<keyword evidence="9" id="KW-0119">Carbohydrate metabolism</keyword>
<evidence type="ECO:0000256" key="4">
    <source>
        <dbReference type="ARBA" id="ARBA00007637"/>
    </source>
</evidence>
<evidence type="ECO:0000256" key="1">
    <source>
        <dbReference type="ARBA" id="ARBA00000083"/>
    </source>
</evidence>
<dbReference type="PANTHER" id="PTHR43725">
    <property type="entry name" value="UDP-GLUCOSE 4-EPIMERASE"/>
    <property type="match status" value="1"/>
</dbReference>
<evidence type="ECO:0000256" key="6">
    <source>
        <dbReference type="ARBA" id="ARBA00018569"/>
    </source>
</evidence>
<keyword evidence="12" id="KW-1185">Reference proteome</keyword>
<dbReference type="EMBL" id="JAFMYU010000025">
    <property type="protein sequence ID" value="MBO0934009.1"/>
    <property type="molecule type" value="Genomic_DNA"/>
</dbReference>
<comment type="subunit">
    <text evidence="9">Homodimer.</text>
</comment>
<proteinExistence type="inferred from homology"/>
<dbReference type="InterPro" id="IPR036291">
    <property type="entry name" value="NAD(P)-bd_dom_sf"/>
</dbReference>
<comment type="caution">
    <text evidence="11">The sequence shown here is derived from an EMBL/GenBank/DDBJ whole genome shotgun (WGS) entry which is preliminary data.</text>
</comment>
<dbReference type="AlphaFoldDB" id="A0A939G879"/>
<sequence>MDSQATTTPKIIVTGGAGFIGSHTAVALVEAGFEPIIVDNFSNSEPSVLSGLKTILGRELTTYQIDCNDRAAMTQVFEQQQVAGVIHFAASKAVGESVEKPLMYYRNNLDSLLLLLELMPQYNVPSLVFSSSCTVYGQPEKLPVTEQTPRLPAQSPYGNTKAIGEDIIRDSVTAKLPVKAIALRYFNPIGAHPSALIGELPRGVPANLVPYLLQVAAGKRANLTIHGNDYNTPDGTAIRDYIHVMDLAEAHVSALTLLNNSAETSLYDIFNIGTGRGASVLELINTFESVTGINLPYTLGPRRAGDVEQIYADVTKATTGLGFTTQRSLAEALTDAWRWQQKISSTSKV</sequence>
<gene>
    <name evidence="11" type="primary">galE</name>
    <name evidence="11" type="ORF">J2I48_23580</name>
</gene>
<comment type="catalytic activity">
    <reaction evidence="1 9">
        <text>UDP-alpha-D-glucose = UDP-alpha-D-galactose</text>
        <dbReference type="Rhea" id="RHEA:22168"/>
        <dbReference type="ChEBI" id="CHEBI:58885"/>
        <dbReference type="ChEBI" id="CHEBI:66914"/>
        <dbReference type="EC" id="5.1.3.2"/>
    </reaction>
</comment>
<evidence type="ECO:0000256" key="8">
    <source>
        <dbReference type="ARBA" id="ARBA00023235"/>
    </source>
</evidence>
<evidence type="ECO:0000256" key="5">
    <source>
        <dbReference type="ARBA" id="ARBA00013189"/>
    </source>
</evidence>
<dbReference type="InterPro" id="IPR005886">
    <property type="entry name" value="UDP_G4E"/>
</dbReference>
<name>A0A939G879_9BACT</name>
<dbReference type="GO" id="GO:0003978">
    <property type="term" value="F:UDP-glucose 4-epimerase activity"/>
    <property type="evidence" value="ECO:0007669"/>
    <property type="project" value="UniProtKB-UniRule"/>
</dbReference>
<dbReference type="Gene3D" id="3.90.25.10">
    <property type="entry name" value="UDP-galactose 4-epimerase, domain 1"/>
    <property type="match status" value="1"/>
</dbReference>
<dbReference type="InterPro" id="IPR016040">
    <property type="entry name" value="NAD(P)-bd_dom"/>
</dbReference>
<comment type="cofactor">
    <cofactor evidence="2 9">
        <name>NAD(+)</name>
        <dbReference type="ChEBI" id="CHEBI:57540"/>
    </cofactor>
</comment>
<dbReference type="GO" id="GO:0006012">
    <property type="term" value="P:galactose metabolic process"/>
    <property type="evidence" value="ECO:0007669"/>
    <property type="project" value="InterPro"/>
</dbReference>